<dbReference type="GO" id="GO:0003676">
    <property type="term" value="F:nucleic acid binding"/>
    <property type="evidence" value="ECO:0007669"/>
    <property type="project" value="InterPro"/>
</dbReference>
<dbReference type="InterPro" id="IPR002562">
    <property type="entry name" value="3'-5'_exonuclease_dom"/>
</dbReference>
<reference evidence="2" key="1">
    <citation type="submission" date="2021-01" db="EMBL/GenBank/DDBJ databases">
        <authorList>
            <person name="Corre E."/>
            <person name="Pelletier E."/>
            <person name="Niang G."/>
            <person name="Scheremetjew M."/>
            <person name="Finn R."/>
            <person name="Kale V."/>
            <person name="Holt S."/>
            <person name="Cochrane G."/>
            <person name="Meng A."/>
            <person name="Brown T."/>
            <person name="Cohen L."/>
        </authorList>
    </citation>
    <scope>NUCLEOTIDE SEQUENCE</scope>
    <source>
        <strain evidence="2">RCC733</strain>
    </source>
</reference>
<dbReference type="AlphaFoldDB" id="A0A7S2BI60"/>
<gene>
    <name evidence="2" type="ORF">PPRO1471_LOCUS8919</name>
</gene>
<dbReference type="InterPro" id="IPR036397">
    <property type="entry name" value="RNaseH_sf"/>
</dbReference>
<dbReference type="InterPro" id="IPR012337">
    <property type="entry name" value="RNaseH-like_sf"/>
</dbReference>
<evidence type="ECO:0000313" key="2">
    <source>
        <dbReference type="EMBL" id="CAD9396623.1"/>
    </source>
</evidence>
<dbReference type="GO" id="GO:0006139">
    <property type="term" value="P:nucleobase-containing compound metabolic process"/>
    <property type="evidence" value="ECO:0007669"/>
    <property type="project" value="InterPro"/>
</dbReference>
<dbReference type="SUPFAM" id="SSF53098">
    <property type="entry name" value="Ribonuclease H-like"/>
    <property type="match status" value="1"/>
</dbReference>
<dbReference type="EMBL" id="HBGR01013398">
    <property type="protein sequence ID" value="CAD9396623.1"/>
    <property type="molecule type" value="Transcribed_RNA"/>
</dbReference>
<organism evidence="2">
    <name type="scientific">Pycnococcus provasolii</name>
    <dbReference type="NCBI Taxonomy" id="41880"/>
    <lineage>
        <taxon>Eukaryota</taxon>
        <taxon>Viridiplantae</taxon>
        <taxon>Chlorophyta</taxon>
        <taxon>Pseudoscourfieldiophyceae</taxon>
        <taxon>Pseudoscourfieldiales</taxon>
        <taxon>Pycnococcaceae</taxon>
        <taxon>Pycnococcus</taxon>
    </lineage>
</organism>
<accession>A0A7S2BI60</accession>
<evidence type="ECO:0000259" key="1">
    <source>
        <dbReference type="Pfam" id="PF01612"/>
    </source>
</evidence>
<proteinExistence type="predicted"/>
<sequence>MLLLHHLLVTPRTTTREILTASRRRSNSRFSVVTVVAGKFKMRTANNVNVVIPTTSKRPSQVAADNNIGCTTIDKACAHLNEWDVIGFDSETKPTTNKGNKNGPHLLQLATPRGQVYVFDSRALEYDESTEGDGLLRFVLMNMTIVGFDLGEDVKLLHQNHKITPKKTIDLVVSLPPPHPTGHSWGVIGAAQQGKNIALPPPANYVQVPLSLILFRSERTNPTVVVYSSFF</sequence>
<name>A0A7S2BI60_9CHLO</name>
<dbReference type="GO" id="GO:0008408">
    <property type="term" value="F:3'-5' exonuclease activity"/>
    <property type="evidence" value="ECO:0007669"/>
    <property type="project" value="InterPro"/>
</dbReference>
<dbReference type="Gene3D" id="3.30.420.10">
    <property type="entry name" value="Ribonuclease H-like superfamily/Ribonuclease H"/>
    <property type="match status" value="1"/>
</dbReference>
<protein>
    <recommendedName>
        <fullName evidence="1">3'-5' exonuclease domain-containing protein</fullName>
    </recommendedName>
</protein>
<dbReference type="Pfam" id="PF01612">
    <property type="entry name" value="DNA_pol_A_exo1"/>
    <property type="match status" value="1"/>
</dbReference>
<feature type="domain" description="3'-5' exonuclease" evidence="1">
    <location>
        <begin position="71"/>
        <end position="172"/>
    </location>
</feature>